<accession>A0A6C0JKU3</accession>
<protein>
    <recommendedName>
        <fullName evidence="1">RING-type domain-containing protein</fullName>
    </recommendedName>
</protein>
<dbReference type="PANTHER" id="PTHR23327">
    <property type="entry name" value="RING FINGER PROTEIN 127"/>
    <property type="match status" value="1"/>
</dbReference>
<dbReference type="EMBL" id="MN740417">
    <property type="protein sequence ID" value="QHU05661.1"/>
    <property type="molecule type" value="Genomic_DNA"/>
</dbReference>
<evidence type="ECO:0000259" key="1">
    <source>
        <dbReference type="PROSITE" id="PS50089"/>
    </source>
</evidence>
<dbReference type="InterPro" id="IPR013083">
    <property type="entry name" value="Znf_RING/FYVE/PHD"/>
</dbReference>
<dbReference type="Gene3D" id="3.30.40.10">
    <property type="entry name" value="Zinc/RING finger domain, C3HC4 (zinc finger)"/>
    <property type="match status" value="1"/>
</dbReference>
<proteinExistence type="predicted"/>
<dbReference type="AlphaFoldDB" id="A0A6C0JKU3"/>
<dbReference type="PROSITE" id="PS50089">
    <property type="entry name" value="ZF_RING_2"/>
    <property type="match status" value="1"/>
</dbReference>
<organism evidence="2">
    <name type="scientific">viral metagenome</name>
    <dbReference type="NCBI Taxonomy" id="1070528"/>
    <lineage>
        <taxon>unclassified sequences</taxon>
        <taxon>metagenomes</taxon>
        <taxon>organismal metagenomes</taxon>
    </lineage>
</organism>
<name>A0A6C0JKU3_9ZZZZ</name>
<dbReference type="InterPro" id="IPR001841">
    <property type="entry name" value="Znf_RING"/>
</dbReference>
<dbReference type="Pfam" id="PF13923">
    <property type="entry name" value="zf-C3HC4_2"/>
    <property type="match status" value="1"/>
</dbReference>
<reference evidence="2" key="1">
    <citation type="journal article" date="2020" name="Nature">
        <title>Giant virus diversity and host interactions through global metagenomics.</title>
        <authorList>
            <person name="Schulz F."/>
            <person name="Roux S."/>
            <person name="Paez-Espino D."/>
            <person name="Jungbluth S."/>
            <person name="Walsh D.A."/>
            <person name="Denef V.J."/>
            <person name="McMahon K.D."/>
            <person name="Konstantinidis K.T."/>
            <person name="Eloe-Fadrosh E.A."/>
            <person name="Kyrpides N.C."/>
            <person name="Woyke T."/>
        </authorList>
    </citation>
    <scope>NUCLEOTIDE SEQUENCE</scope>
    <source>
        <strain evidence="2">GVMAG-M-3300027736-24</strain>
    </source>
</reference>
<evidence type="ECO:0000313" key="2">
    <source>
        <dbReference type="EMBL" id="QHU05661.1"/>
    </source>
</evidence>
<dbReference type="SUPFAM" id="SSF57850">
    <property type="entry name" value="RING/U-box"/>
    <property type="match status" value="1"/>
</dbReference>
<dbReference type="SMART" id="SM00184">
    <property type="entry name" value="RING"/>
    <property type="match status" value="1"/>
</dbReference>
<feature type="domain" description="RING-type" evidence="1">
    <location>
        <begin position="83"/>
        <end position="121"/>
    </location>
</feature>
<sequence length="204" mass="23825">MESVTFKPVVEIKLDKKDLLAYYNSNGIVDFPKLKNGEPHMGMAFNKSQMSLLKKNKKEEILEKYNKEIIQNKKKKVDSTDNCPVCYDPLTEMSVLKCGHTFCVSCTISHFRQGDSCPLCRVKICEKPVKRTMMPAQMSHEIVTQLLAREERERMNLNMENYIQHRLRDYKRNSIDSTLLTLELCNEINITMMDLAESINTWYE</sequence>